<dbReference type="GO" id="GO:0016757">
    <property type="term" value="F:glycosyltransferase activity"/>
    <property type="evidence" value="ECO:0007669"/>
    <property type="project" value="UniProtKB-KW"/>
</dbReference>
<dbReference type="Proteomes" id="UP000075418">
    <property type="component" value="Unassembled WGS sequence"/>
</dbReference>
<evidence type="ECO:0000313" key="7">
    <source>
        <dbReference type="Proteomes" id="UP000075418"/>
    </source>
</evidence>
<dbReference type="Pfam" id="PF00535">
    <property type="entry name" value="Glycos_transf_2"/>
    <property type="match status" value="1"/>
</dbReference>
<dbReference type="PANTHER" id="PTHR22916">
    <property type="entry name" value="GLYCOSYLTRANSFERASE"/>
    <property type="match status" value="1"/>
</dbReference>
<reference evidence="6 7" key="1">
    <citation type="submission" date="2016-02" db="EMBL/GenBank/DDBJ databases">
        <title>Draft genome sequence of hydrocarbon degrading Staphylococcus saprophyticus Strain CNV2, isolated from crude-oil contaminated soil from Noonmati Oil Refinery, Guwahati, Assam, India.</title>
        <authorList>
            <person name="Mukherjee A."/>
            <person name="Chettri B."/>
            <person name="Langpoklakpam J."/>
            <person name="Singh A.K."/>
            <person name="Chattopadhyay D.J."/>
        </authorList>
    </citation>
    <scope>NUCLEOTIDE SEQUENCE [LARGE SCALE GENOMIC DNA]</scope>
    <source>
        <strain evidence="6 7">CNV2</strain>
    </source>
</reference>
<proteinExistence type="inferred from homology"/>
<feature type="domain" description="Glycosyltransferase 2-like" evidence="4">
    <location>
        <begin position="6"/>
        <end position="137"/>
    </location>
</feature>
<sequence length="623" mass="72154">MEKLVSIIIPVYNKENYLKTCIDSLINMKIDHAKMEAIFVDDCSTDKSVEIINKYVQAHDFIKLIQLEHNTGSPSTPRNIGIKEAEGKYLTLLDADDWLDAEGFPEFIDKVNADDADFGLGQSYKHTNKNITYHARFTSYKDASNLKPEEIEKIFRAVGPPGKVFKRKLVIENQIEFEHMKFGEDKLFFTELMSKVSNITMSTVPVYHVNRYVENVSLVKETSVLDKAYINKDIVQKICNMDIPTYLMKMALSRMVEVDFFRRFFHSKTFLKSDDKKEFYAIFDQVEKTITDRGFDIKEFLNNKIFAVMYELYHQADKAEFIKFTTDVVFGNWRFYVERNTVYKTLENSSEHLKPLAIGCYPIYEGTQFIDGKKYEVIKLLKDGDITITGVSLDEINNALNTQYIDFAINDDKIFIQQDEFNKTNSANVNICVHYGEMDRALVFTSYPSDNTYFNMKRQTFKLELKKRTTVNNLKQYFITKCEPLITLQETNLYDDLELSEQVSAIEAGTKVMPTDIKYSLSGTPRLILENDVIMSANKDGVAPLDMKNHAKYIIKVPNKVEILKKCKLYNSRAFDNEPIQTLKPNEDVKIKNIIYTNNSTPRLVTEEGFYLTANKDFVKVIQ</sequence>
<evidence type="ECO:0000256" key="1">
    <source>
        <dbReference type="ARBA" id="ARBA00006739"/>
    </source>
</evidence>
<evidence type="ECO:0000259" key="4">
    <source>
        <dbReference type="Pfam" id="PF00535"/>
    </source>
</evidence>
<dbReference type="Pfam" id="PF19087">
    <property type="entry name" value="DUF5776"/>
    <property type="match status" value="2"/>
</dbReference>
<dbReference type="InterPro" id="IPR001173">
    <property type="entry name" value="Glyco_trans_2-like"/>
</dbReference>
<dbReference type="AlphaFoldDB" id="A0A151A332"/>
<dbReference type="EMBL" id="LUGM01000002">
    <property type="protein sequence ID" value="KYH13831.1"/>
    <property type="molecule type" value="Genomic_DNA"/>
</dbReference>
<dbReference type="CDD" id="cd00761">
    <property type="entry name" value="Glyco_tranf_GTA_type"/>
    <property type="match status" value="1"/>
</dbReference>
<dbReference type="Gene3D" id="3.90.550.10">
    <property type="entry name" value="Spore Coat Polysaccharide Biosynthesis Protein SpsA, Chain A"/>
    <property type="match status" value="1"/>
</dbReference>
<evidence type="ECO:0000313" key="6">
    <source>
        <dbReference type="EMBL" id="KYH13831.1"/>
    </source>
</evidence>
<dbReference type="SUPFAM" id="SSF53448">
    <property type="entry name" value="Nucleotide-diphospho-sugar transferases"/>
    <property type="match status" value="1"/>
</dbReference>
<dbReference type="InterPro" id="IPR044081">
    <property type="entry name" value="DUF5776"/>
</dbReference>
<feature type="domain" description="DUF5776" evidence="5">
    <location>
        <begin position="477"/>
        <end position="541"/>
    </location>
</feature>
<dbReference type="PANTHER" id="PTHR22916:SF51">
    <property type="entry name" value="GLYCOSYLTRANSFERASE EPSH-RELATED"/>
    <property type="match status" value="1"/>
</dbReference>
<dbReference type="InterPro" id="IPR029044">
    <property type="entry name" value="Nucleotide-diphossugar_trans"/>
</dbReference>
<protein>
    <submittedName>
        <fullName evidence="6">Glycosyl transferase family 2</fullName>
    </submittedName>
</protein>
<organism evidence="6 7">
    <name type="scientific">Staphylococcus kloosii</name>
    <dbReference type="NCBI Taxonomy" id="29384"/>
    <lineage>
        <taxon>Bacteria</taxon>
        <taxon>Bacillati</taxon>
        <taxon>Bacillota</taxon>
        <taxon>Bacilli</taxon>
        <taxon>Bacillales</taxon>
        <taxon>Staphylococcaceae</taxon>
        <taxon>Staphylococcus</taxon>
    </lineage>
</organism>
<evidence type="ECO:0000256" key="3">
    <source>
        <dbReference type="ARBA" id="ARBA00022679"/>
    </source>
</evidence>
<keyword evidence="2" id="KW-0328">Glycosyltransferase</keyword>
<dbReference type="RefSeq" id="WP_061854061.1">
    <property type="nucleotide sequence ID" value="NZ_LUGM01000002.1"/>
</dbReference>
<feature type="domain" description="DUF5776" evidence="5">
    <location>
        <begin position="553"/>
        <end position="619"/>
    </location>
</feature>
<comment type="similarity">
    <text evidence="1">Belongs to the glycosyltransferase 2 family.</text>
</comment>
<comment type="caution">
    <text evidence="6">The sequence shown here is derived from an EMBL/GenBank/DDBJ whole genome shotgun (WGS) entry which is preliminary data.</text>
</comment>
<name>A0A151A332_9STAP</name>
<accession>A0A151A332</accession>
<evidence type="ECO:0000256" key="2">
    <source>
        <dbReference type="ARBA" id="ARBA00022676"/>
    </source>
</evidence>
<evidence type="ECO:0000259" key="5">
    <source>
        <dbReference type="Pfam" id="PF19087"/>
    </source>
</evidence>
<keyword evidence="3 6" id="KW-0808">Transferase</keyword>
<gene>
    <name evidence="6" type="ORF">A0131_03295</name>
</gene>